<dbReference type="Pfam" id="PF07690">
    <property type="entry name" value="MFS_1"/>
    <property type="match status" value="1"/>
</dbReference>
<dbReference type="PROSITE" id="PS50850">
    <property type="entry name" value="MFS"/>
    <property type="match status" value="1"/>
</dbReference>
<evidence type="ECO:0000259" key="7">
    <source>
        <dbReference type="PROSITE" id="PS50850"/>
    </source>
</evidence>
<reference evidence="8 9" key="1">
    <citation type="submission" date="2024-06" db="EMBL/GenBank/DDBJ databases">
        <title>The Natural Products Discovery Center: Release of the First 8490 Sequenced Strains for Exploring Actinobacteria Biosynthetic Diversity.</title>
        <authorList>
            <person name="Kalkreuter E."/>
            <person name="Kautsar S.A."/>
            <person name="Yang D."/>
            <person name="Bader C.D."/>
            <person name="Teijaro C.N."/>
            <person name="Fluegel L."/>
            <person name="Davis C.M."/>
            <person name="Simpson J.R."/>
            <person name="Lauterbach L."/>
            <person name="Steele A.D."/>
            <person name="Gui C."/>
            <person name="Meng S."/>
            <person name="Li G."/>
            <person name="Viehrig K."/>
            <person name="Ye F."/>
            <person name="Su P."/>
            <person name="Kiefer A.F."/>
            <person name="Nichols A."/>
            <person name="Cepeda A.J."/>
            <person name="Yan W."/>
            <person name="Fan B."/>
            <person name="Jiang Y."/>
            <person name="Adhikari A."/>
            <person name="Zheng C.-J."/>
            <person name="Schuster L."/>
            <person name="Cowan T.M."/>
            <person name="Smanski M.J."/>
            <person name="Chevrette M.G."/>
            <person name="De Carvalho L.P.S."/>
            <person name="Shen B."/>
        </authorList>
    </citation>
    <scope>NUCLEOTIDE SEQUENCE [LARGE SCALE GENOMIC DNA]</scope>
    <source>
        <strain evidence="8 9">NPDC000234</strain>
    </source>
</reference>
<dbReference type="PANTHER" id="PTHR23501:SF191">
    <property type="entry name" value="VACUOLAR BASIC AMINO ACID TRANSPORTER 4"/>
    <property type="match status" value="1"/>
</dbReference>
<feature type="transmembrane region" description="Helical" evidence="6">
    <location>
        <begin position="20"/>
        <end position="40"/>
    </location>
</feature>
<evidence type="ECO:0000256" key="3">
    <source>
        <dbReference type="ARBA" id="ARBA00022692"/>
    </source>
</evidence>
<dbReference type="SUPFAM" id="SSF103473">
    <property type="entry name" value="MFS general substrate transporter"/>
    <property type="match status" value="1"/>
</dbReference>
<proteinExistence type="predicted"/>
<feature type="domain" description="Major facilitator superfamily (MFS) profile" evidence="7">
    <location>
        <begin position="1"/>
        <end position="301"/>
    </location>
</feature>
<keyword evidence="2" id="KW-0813">Transport</keyword>
<feature type="transmembrane region" description="Helical" evidence="6">
    <location>
        <begin position="86"/>
        <end position="104"/>
    </location>
</feature>
<evidence type="ECO:0000256" key="5">
    <source>
        <dbReference type="ARBA" id="ARBA00023136"/>
    </source>
</evidence>
<dbReference type="RefSeq" id="WP_350792434.1">
    <property type="nucleotide sequence ID" value="NZ_JBEPEK010000909.1"/>
</dbReference>
<evidence type="ECO:0000256" key="6">
    <source>
        <dbReference type="SAM" id="Phobius"/>
    </source>
</evidence>
<feature type="transmembrane region" description="Helical" evidence="6">
    <location>
        <begin position="184"/>
        <end position="203"/>
    </location>
</feature>
<feature type="transmembrane region" description="Helical" evidence="6">
    <location>
        <begin position="155"/>
        <end position="177"/>
    </location>
</feature>
<dbReference type="EMBL" id="JBEPEK010000909">
    <property type="protein sequence ID" value="MER7187774.1"/>
    <property type="molecule type" value="Genomic_DNA"/>
</dbReference>
<evidence type="ECO:0000256" key="1">
    <source>
        <dbReference type="ARBA" id="ARBA00004429"/>
    </source>
</evidence>
<organism evidence="8 9">
    <name type="scientific">Streptomyces hyaluromycini</name>
    <dbReference type="NCBI Taxonomy" id="1377993"/>
    <lineage>
        <taxon>Bacteria</taxon>
        <taxon>Bacillati</taxon>
        <taxon>Actinomycetota</taxon>
        <taxon>Actinomycetes</taxon>
        <taxon>Kitasatosporales</taxon>
        <taxon>Streptomycetaceae</taxon>
        <taxon>Streptomyces</taxon>
    </lineage>
</organism>
<protein>
    <submittedName>
        <fullName evidence="8">MFS transporter</fullName>
    </submittedName>
</protein>
<keyword evidence="4 6" id="KW-1133">Transmembrane helix</keyword>
<gene>
    <name evidence="8" type="ORF">ABT404_51375</name>
</gene>
<evidence type="ECO:0000256" key="4">
    <source>
        <dbReference type="ARBA" id="ARBA00022989"/>
    </source>
</evidence>
<dbReference type="InterPro" id="IPR036259">
    <property type="entry name" value="MFS_trans_sf"/>
</dbReference>
<feature type="transmembrane region" description="Helical" evidence="6">
    <location>
        <begin position="249"/>
        <end position="269"/>
    </location>
</feature>
<keyword evidence="9" id="KW-1185">Reference proteome</keyword>
<feature type="non-terminal residue" evidence="8">
    <location>
        <position position="1"/>
    </location>
</feature>
<dbReference type="Gene3D" id="1.20.1250.20">
    <property type="entry name" value="MFS general substrate transporter like domains"/>
    <property type="match status" value="1"/>
</dbReference>
<accession>A0ABV1XFE9</accession>
<evidence type="ECO:0000256" key="2">
    <source>
        <dbReference type="ARBA" id="ARBA00022448"/>
    </source>
</evidence>
<feature type="transmembrane region" description="Helical" evidence="6">
    <location>
        <begin position="125"/>
        <end position="143"/>
    </location>
</feature>
<sequence>ASTRSASVSPLLIGRLGWQTAFWINIPVAIAAFVMAAVWIPRDTDRVRGRSPRELVSRLDLAGIAGFGGALTALLVFLSSLPGPEWPALGVSVLIAAVLVAWELRAANPFLNVRLLASNLALTRTYLRNGLTLLGTYVILYGLTQWLEASRGLTAYQSGLALIPMGVLSAVSARVVSRRSRVRAPLVVSALLLLVGAVATLFLDGGTPVAVVVVITAVFGLTSGAGTVANQTVLYQEAPADSVGTASGLLRTFGYIGSIASAAITGTAFHTHVDDTGLRHISWALVGIAVVVLVMTVLDRQLAHADRRPAP</sequence>
<dbReference type="PANTHER" id="PTHR23501">
    <property type="entry name" value="MAJOR FACILITATOR SUPERFAMILY"/>
    <property type="match status" value="1"/>
</dbReference>
<feature type="transmembrane region" description="Helical" evidence="6">
    <location>
        <begin position="281"/>
        <end position="298"/>
    </location>
</feature>
<feature type="transmembrane region" description="Helical" evidence="6">
    <location>
        <begin position="61"/>
        <end position="80"/>
    </location>
</feature>
<keyword evidence="3 6" id="KW-0812">Transmembrane</keyword>
<evidence type="ECO:0000313" key="8">
    <source>
        <dbReference type="EMBL" id="MER7187774.1"/>
    </source>
</evidence>
<name>A0ABV1XFE9_9ACTN</name>
<dbReference type="Proteomes" id="UP001474181">
    <property type="component" value="Unassembled WGS sequence"/>
</dbReference>
<dbReference type="InterPro" id="IPR011701">
    <property type="entry name" value="MFS"/>
</dbReference>
<keyword evidence="5 6" id="KW-0472">Membrane</keyword>
<evidence type="ECO:0000313" key="9">
    <source>
        <dbReference type="Proteomes" id="UP001474181"/>
    </source>
</evidence>
<comment type="caution">
    <text evidence="8">The sequence shown here is derived from an EMBL/GenBank/DDBJ whole genome shotgun (WGS) entry which is preliminary data.</text>
</comment>
<comment type="subcellular location">
    <subcellularLocation>
        <location evidence="1">Cell inner membrane</location>
        <topology evidence="1">Multi-pass membrane protein</topology>
    </subcellularLocation>
</comment>
<feature type="transmembrane region" description="Helical" evidence="6">
    <location>
        <begin position="209"/>
        <end position="229"/>
    </location>
</feature>
<dbReference type="InterPro" id="IPR020846">
    <property type="entry name" value="MFS_dom"/>
</dbReference>